<organism evidence="2 3">
    <name type="scientific">Stylosanthes scabra</name>
    <dbReference type="NCBI Taxonomy" id="79078"/>
    <lineage>
        <taxon>Eukaryota</taxon>
        <taxon>Viridiplantae</taxon>
        <taxon>Streptophyta</taxon>
        <taxon>Embryophyta</taxon>
        <taxon>Tracheophyta</taxon>
        <taxon>Spermatophyta</taxon>
        <taxon>Magnoliopsida</taxon>
        <taxon>eudicotyledons</taxon>
        <taxon>Gunneridae</taxon>
        <taxon>Pentapetalae</taxon>
        <taxon>rosids</taxon>
        <taxon>fabids</taxon>
        <taxon>Fabales</taxon>
        <taxon>Fabaceae</taxon>
        <taxon>Papilionoideae</taxon>
        <taxon>50 kb inversion clade</taxon>
        <taxon>dalbergioids sensu lato</taxon>
        <taxon>Dalbergieae</taxon>
        <taxon>Pterocarpus clade</taxon>
        <taxon>Stylosanthes</taxon>
    </lineage>
</organism>
<keyword evidence="3" id="KW-1185">Reference proteome</keyword>
<accession>A0ABU6X882</accession>
<dbReference type="EMBL" id="JASCZI010211541">
    <property type="protein sequence ID" value="MED6194092.1"/>
    <property type="molecule type" value="Genomic_DNA"/>
</dbReference>
<name>A0ABU6X882_9FABA</name>
<keyword evidence="1" id="KW-0175">Coiled coil</keyword>
<evidence type="ECO:0000256" key="1">
    <source>
        <dbReference type="SAM" id="Coils"/>
    </source>
</evidence>
<dbReference type="Proteomes" id="UP001341840">
    <property type="component" value="Unassembled WGS sequence"/>
</dbReference>
<protein>
    <submittedName>
        <fullName evidence="2">Uncharacterized protein</fullName>
    </submittedName>
</protein>
<sequence length="125" mass="14466">MEKIANMKKEINSIRVKDISQGGLTQGQQTQIARNEQRMTQILEELENLEETLNDSIRESIGALAQEKYPVGRRKVLWKMKMNISGMTSPIVQEPWDPTTFFKDHWTLSRFPFISSQLLIICGRV</sequence>
<comment type="caution">
    <text evidence="2">The sequence shown here is derived from an EMBL/GenBank/DDBJ whole genome shotgun (WGS) entry which is preliminary data.</text>
</comment>
<evidence type="ECO:0000313" key="2">
    <source>
        <dbReference type="EMBL" id="MED6194092.1"/>
    </source>
</evidence>
<gene>
    <name evidence="2" type="ORF">PIB30_025339</name>
</gene>
<proteinExistence type="predicted"/>
<reference evidence="2 3" key="1">
    <citation type="journal article" date="2023" name="Plants (Basel)">
        <title>Bridging the Gap: Combining Genomics and Transcriptomics Approaches to Understand Stylosanthes scabra, an Orphan Legume from the Brazilian Caatinga.</title>
        <authorList>
            <person name="Ferreira-Neto J.R.C."/>
            <person name="da Silva M.D."/>
            <person name="Binneck E."/>
            <person name="de Melo N.F."/>
            <person name="da Silva R.H."/>
            <person name="de Melo A.L.T.M."/>
            <person name="Pandolfi V."/>
            <person name="Bustamante F.O."/>
            <person name="Brasileiro-Vidal A.C."/>
            <person name="Benko-Iseppon A.M."/>
        </authorList>
    </citation>
    <scope>NUCLEOTIDE SEQUENCE [LARGE SCALE GENOMIC DNA]</scope>
    <source>
        <tissue evidence="2">Leaves</tissue>
    </source>
</reference>
<feature type="coiled-coil region" evidence="1">
    <location>
        <begin position="32"/>
        <end position="59"/>
    </location>
</feature>
<evidence type="ECO:0000313" key="3">
    <source>
        <dbReference type="Proteomes" id="UP001341840"/>
    </source>
</evidence>